<reference evidence="2" key="2">
    <citation type="journal article" date="2024" name="Plant">
        <title>Genomic evolution and insights into agronomic trait innovations of Sesamum species.</title>
        <authorList>
            <person name="Miao H."/>
            <person name="Wang L."/>
            <person name="Qu L."/>
            <person name="Liu H."/>
            <person name="Sun Y."/>
            <person name="Le M."/>
            <person name="Wang Q."/>
            <person name="Wei S."/>
            <person name="Zheng Y."/>
            <person name="Lin W."/>
            <person name="Duan Y."/>
            <person name="Cao H."/>
            <person name="Xiong S."/>
            <person name="Wang X."/>
            <person name="Wei L."/>
            <person name="Li C."/>
            <person name="Ma Q."/>
            <person name="Ju M."/>
            <person name="Zhao R."/>
            <person name="Li G."/>
            <person name="Mu C."/>
            <person name="Tian Q."/>
            <person name="Mei H."/>
            <person name="Zhang T."/>
            <person name="Gao T."/>
            <person name="Zhang H."/>
        </authorList>
    </citation>
    <scope>NUCLEOTIDE SEQUENCE</scope>
    <source>
        <strain evidence="2">G01</strain>
    </source>
</reference>
<protein>
    <submittedName>
        <fullName evidence="2">Uncharacterized protein</fullName>
    </submittedName>
</protein>
<feature type="non-terminal residue" evidence="2">
    <location>
        <position position="1"/>
    </location>
</feature>
<dbReference type="InterPro" id="IPR032675">
    <property type="entry name" value="LRR_dom_sf"/>
</dbReference>
<keyword evidence="1" id="KW-0677">Repeat</keyword>
<evidence type="ECO:0000313" key="2">
    <source>
        <dbReference type="EMBL" id="KAL0282106.1"/>
    </source>
</evidence>
<accession>A0AAW2IJ41</accession>
<comment type="caution">
    <text evidence="2">The sequence shown here is derived from an EMBL/GenBank/DDBJ whole genome shotgun (WGS) entry which is preliminary data.</text>
</comment>
<name>A0AAW2IJ41_9LAMI</name>
<dbReference type="Gene3D" id="3.80.10.10">
    <property type="entry name" value="Ribonuclease Inhibitor"/>
    <property type="match status" value="1"/>
</dbReference>
<evidence type="ECO:0000256" key="1">
    <source>
        <dbReference type="ARBA" id="ARBA00022737"/>
    </source>
</evidence>
<gene>
    <name evidence="2" type="ORF">Sangu_2970200</name>
</gene>
<dbReference type="EMBL" id="JACGWK010001847">
    <property type="protein sequence ID" value="KAL0282106.1"/>
    <property type="molecule type" value="Genomic_DNA"/>
</dbReference>
<dbReference type="SUPFAM" id="SSF52047">
    <property type="entry name" value="RNI-like"/>
    <property type="match status" value="1"/>
</dbReference>
<organism evidence="2">
    <name type="scientific">Sesamum angustifolium</name>
    <dbReference type="NCBI Taxonomy" id="2727405"/>
    <lineage>
        <taxon>Eukaryota</taxon>
        <taxon>Viridiplantae</taxon>
        <taxon>Streptophyta</taxon>
        <taxon>Embryophyta</taxon>
        <taxon>Tracheophyta</taxon>
        <taxon>Spermatophyta</taxon>
        <taxon>Magnoliopsida</taxon>
        <taxon>eudicotyledons</taxon>
        <taxon>Gunneridae</taxon>
        <taxon>Pentapetalae</taxon>
        <taxon>asterids</taxon>
        <taxon>lamiids</taxon>
        <taxon>Lamiales</taxon>
        <taxon>Pedaliaceae</taxon>
        <taxon>Sesamum</taxon>
    </lineage>
</organism>
<sequence length="115" mass="12644">IGATGAEYIADMLKYNSTISSLDLRANGLRDEVCLFALSFRGAICLARSLKVVNEALTSLNLGFNEIRDEGAFAIAQALKANEDVRLTSLNLMNNNSSPNWDRVLLQMPATMYTR</sequence>
<dbReference type="AlphaFoldDB" id="A0AAW2IJ41"/>
<dbReference type="Pfam" id="PF13516">
    <property type="entry name" value="LRR_6"/>
    <property type="match status" value="1"/>
</dbReference>
<dbReference type="PANTHER" id="PTHR24111">
    <property type="entry name" value="LEUCINE-RICH REPEAT-CONTAINING PROTEIN 34"/>
    <property type="match status" value="1"/>
</dbReference>
<dbReference type="InterPro" id="IPR001611">
    <property type="entry name" value="Leu-rich_rpt"/>
</dbReference>
<reference evidence="2" key="1">
    <citation type="submission" date="2020-06" db="EMBL/GenBank/DDBJ databases">
        <authorList>
            <person name="Li T."/>
            <person name="Hu X."/>
            <person name="Zhang T."/>
            <person name="Song X."/>
            <person name="Zhang H."/>
            <person name="Dai N."/>
            <person name="Sheng W."/>
            <person name="Hou X."/>
            <person name="Wei L."/>
        </authorList>
    </citation>
    <scope>NUCLEOTIDE SEQUENCE</scope>
    <source>
        <strain evidence="2">G01</strain>
        <tissue evidence="2">Leaf</tissue>
    </source>
</reference>
<dbReference type="InterPro" id="IPR052201">
    <property type="entry name" value="LRR-containing_regulator"/>
</dbReference>
<dbReference type="PANTHER" id="PTHR24111:SF0">
    <property type="entry name" value="LEUCINE-RICH REPEAT-CONTAINING PROTEIN"/>
    <property type="match status" value="1"/>
</dbReference>
<proteinExistence type="predicted"/>